<name>A0A168H3H7_9BACL</name>
<evidence type="ECO:0000313" key="1">
    <source>
        <dbReference type="EMBL" id="OAB37780.1"/>
    </source>
</evidence>
<proteinExistence type="predicted"/>
<accession>A0A168H3H7</accession>
<gene>
    <name evidence="1" type="ORF">PGLA_20625</name>
</gene>
<dbReference type="EMBL" id="LVJH01000050">
    <property type="protein sequence ID" value="OAB37780.1"/>
    <property type="molecule type" value="Genomic_DNA"/>
</dbReference>
<reference evidence="1 2" key="1">
    <citation type="submission" date="2016-03" db="EMBL/GenBank/DDBJ databases">
        <title>Draft genome sequence of Paenibacillus glacialis DSM 22343.</title>
        <authorList>
            <person name="Shin S.-K."/>
            <person name="Yi H."/>
        </authorList>
    </citation>
    <scope>NUCLEOTIDE SEQUENCE [LARGE SCALE GENOMIC DNA]</scope>
    <source>
        <strain evidence="1 2">DSM 22343</strain>
    </source>
</reference>
<evidence type="ECO:0000313" key="2">
    <source>
        <dbReference type="Proteomes" id="UP000076967"/>
    </source>
</evidence>
<dbReference type="AlphaFoldDB" id="A0A168H3H7"/>
<comment type="caution">
    <text evidence="1">The sequence shown here is derived from an EMBL/GenBank/DDBJ whole genome shotgun (WGS) entry which is preliminary data.</text>
</comment>
<organism evidence="1 2">
    <name type="scientific">Paenibacillus glacialis</name>
    <dbReference type="NCBI Taxonomy" id="494026"/>
    <lineage>
        <taxon>Bacteria</taxon>
        <taxon>Bacillati</taxon>
        <taxon>Bacillota</taxon>
        <taxon>Bacilli</taxon>
        <taxon>Bacillales</taxon>
        <taxon>Paenibacillaceae</taxon>
        <taxon>Paenibacillus</taxon>
    </lineage>
</organism>
<sequence length="277" mass="32461">MNWNKIKEGDVLDKKNLPKTFSISMFPTVSLENEQTLNSLLDVFELYNNLIPTHWGNNETIRLNYDKQEIVEQIVRKQPRFSEIHLHRTTEMKYNGYFSLDGSNFRSFLTFNFTSLPQAQWPILFELSERLAEIVKPRYGNTHIYWPSTIPWTTDLQKYHRWMNFSAQIAPVNFGPRGPLGLGLRTYFNNELVELLGRDVLQNMPALICEKEWGGVQIDITEKPWESSPDQLLDSWLKATDHLEATEILAVPNYSKDKRTVTFAVNKKWKEFIDSIK</sequence>
<dbReference type="STRING" id="494026.PGLA_20625"/>
<keyword evidence="2" id="KW-1185">Reference proteome</keyword>
<dbReference type="Proteomes" id="UP000076967">
    <property type="component" value="Unassembled WGS sequence"/>
</dbReference>
<dbReference type="RefSeq" id="WP_161487972.1">
    <property type="nucleotide sequence ID" value="NZ_LVJH01000050.1"/>
</dbReference>
<dbReference type="OrthoDB" id="2658190at2"/>
<protein>
    <submittedName>
        <fullName evidence="1">Uncharacterized protein</fullName>
    </submittedName>
</protein>